<dbReference type="Gene3D" id="2.60.120.290">
    <property type="entry name" value="Spermadhesin, CUB domain"/>
    <property type="match status" value="1"/>
</dbReference>
<evidence type="ECO:0000313" key="8">
    <source>
        <dbReference type="Proteomes" id="UP001158576"/>
    </source>
</evidence>
<evidence type="ECO:0000256" key="4">
    <source>
        <dbReference type="SAM" id="Phobius"/>
    </source>
</evidence>
<comment type="caution">
    <text evidence="2">Lacks conserved residue(s) required for the propagation of feature annotation.</text>
</comment>
<dbReference type="CDD" id="cd00041">
    <property type="entry name" value="CUB"/>
    <property type="match status" value="1"/>
</dbReference>
<feature type="region of interest" description="Disordered" evidence="3">
    <location>
        <begin position="90"/>
        <end position="110"/>
    </location>
</feature>
<feature type="compositionally biased region" description="Pro residues" evidence="3">
    <location>
        <begin position="53"/>
        <end position="65"/>
    </location>
</feature>
<dbReference type="Pfam" id="PF00431">
    <property type="entry name" value="CUB"/>
    <property type="match status" value="1"/>
</dbReference>
<evidence type="ECO:0000256" key="3">
    <source>
        <dbReference type="SAM" id="MobiDB-lite"/>
    </source>
</evidence>
<keyword evidence="4" id="KW-0472">Membrane</keyword>
<evidence type="ECO:0000259" key="5">
    <source>
        <dbReference type="PROSITE" id="PS01180"/>
    </source>
</evidence>
<proteinExistence type="predicted"/>
<feature type="region of interest" description="Disordered" evidence="3">
    <location>
        <begin position="1"/>
        <end position="67"/>
    </location>
</feature>
<keyword evidence="8" id="KW-1185">Reference proteome</keyword>
<dbReference type="SMART" id="SM00042">
    <property type="entry name" value="CUB"/>
    <property type="match status" value="1"/>
</dbReference>
<accession>A0ABN7SQ68</accession>
<keyword evidence="4" id="KW-1133">Transmembrane helix</keyword>
<evidence type="ECO:0000256" key="2">
    <source>
        <dbReference type="PROSITE-ProRule" id="PRU00059"/>
    </source>
</evidence>
<evidence type="ECO:0000313" key="6">
    <source>
        <dbReference type="EMBL" id="CAG5102919.1"/>
    </source>
</evidence>
<dbReference type="EMBL" id="OU015566">
    <property type="protein sequence ID" value="CAG5102931.1"/>
    <property type="molecule type" value="Genomic_DNA"/>
</dbReference>
<dbReference type="InterPro" id="IPR035914">
    <property type="entry name" value="Sperma_CUB_dom_sf"/>
</dbReference>
<gene>
    <name evidence="6" type="ORF">OKIOD_LOCUS9293</name>
    <name evidence="7" type="ORF">OKIOD_LOCUS9299</name>
</gene>
<dbReference type="EMBL" id="OU015566">
    <property type="protein sequence ID" value="CAG5102919.1"/>
    <property type="molecule type" value="Genomic_DNA"/>
</dbReference>
<keyword evidence="1" id="KW-1015">Disulfide bond</keyword>
<dbReference type="PANTHER" id="PTHR24255">
    <property type="entry name" value="COMPLEMENT COMPONENT 1, S SUBCOMPONENT-RELATED"/>
    <property type="match status" value="1"/>
</dbReference>
<dbReference type="PROSITE" id="PS01180">
    <property type="entry name" value="CUB"/>
    <property type="match status" value="1"/>
</dbReference>
<sequence length="348" mass="37290">MQIQFFMYPNTVPQQGQQQQPYPTATYTGAPGYGAPQPAPTYAQQPAPASAFAPPPTPSPAPSPQPVILNIQQNAPQTLAAPQPIRPALSQQSLRNPSPQPPVIMPQQRKPDNSARNFILGVICCPVISFGILIIVAIISVAINGPSSGSCGGPNGPPCDYGGPDYYGSGYGGPDYYGSGYGGPDYYGSGYGGYTTTHFSNQGSIDYNTVGICDGNNEYSVTSSGSFQSPNYPNMYPNDASCTNKFTTSFDGITFEVNGFYLESCCDSLTFSDNSGDYPFTGQIFNGTRFSFSSSNVIVSFTTDYSVQRYGFHIDVIDGYDPSNDISYVHGNLKFDGESPQKEIIKKN</sequence>
<reference evidence="7 8" key="1">
    <citation type="submission" date="2021-04" db="EMBL/GenBank/DDBJ databases">
        <authorList>
            <person name="Bliznina A."/>
        </authorList>
    </citation>
    <scope>NUCLEOTIDE SEQUENCE [LARGE SCALE GENOMIC DNA]</scope>
</reference>
<dbReference type="Proteomes" id="UP001158576">
    <property type="component" value="Chromosome 1"/>
</dbReference>
<protein>
    <submittedName>
        <fullName evidence="6">Oidioi.mRNA.OKI2018_I69.chr1.g528.t1.cds</fullName>
    </submittedName>
    <submittedName>
        <fullName evidence="7">Oidioi.mRNA.OKI2018_I69.chr1.g534.t1.cds</fullName>
    </submittedName>
</protein>
<keyword evidence="4" id="KW-0812">Transmembrane</keyword>
<feature type="domain" description="CUB" evidence="5">
    <location>
        <begin position="213"/>
        <end position="319"/>
    </location>
</feature>
<organism evidence="7 8">
    <name type="scientific">Oikopleura dioica</name>
    <name type="common">Tunicate</name>
    <dbReference type="NCBI Taxonomy" id="34765"/>
    <lineage>
        <taxon>Eukaryota</taxon>
        <taxon>Metazoa</taxon>
        <taxon>Chordata</taxon>
        <taxon>Tunicata</taxon>
        <taxon>Appendicularia</taxon>
        <taxon>Copelata</taxon>
        <taxon>Oikopleuridae</taxon>
        <taxon>Oikopleura</taxon>
    </lineage>
</organism>
<dbReference type="PANTHER" id="PTHR24255:SF31">
    <property type="entry name" value="CUBILIN-LIKE PROTEIN"/>
    <property type="match status" value="1"/>
</dbReference>
<feature type="transmembrane region" description="Helical" evidence="4">
    <location>
        <begin position="118"/>
        <end position="143"/>
    </location>
</feature>
<evidence type="ECO:0000313" key="7">
    <source>
        <dbReference type="EMBL" id="CAG5102931.1"/>
    </source>
</evidence>
<evidence type="ECO:0000256" key="1">
    <source>
        <dbReference type="ARBA" id="ARBA00023157"/>
    </source>
</evidence>
<name>A0ABN7SQ68_OIKDI</name>
<feature type="compositionally biased region" description="Low complexity" evidence="3">
    <location>
        <begin position="8"/>
        <end position="52"/>
    </location>
</feature>
<dbReference type="SUPFAM" id="SSF49854">
    <property type="entry name" value="Spermadhesin, CUB domain"/>
    <property type="match status" value="1"/>
</dbReference>
<dbReference type="InterPro" id="IPR000859">
    <property type="entry name" value="CUB_dom"/>
</dbReference>